<dbReference type="InterPro" id="IPR013658">
    <property type="entry name" value="SGL"/>
</dbReference>
<evidence type="ECO:0000259" key="1">
    <source>
        <dbReference type="Pfam" id="PF08450"/>
    </source>
</evidence>
<keyword evidence="3" id="KW-1185">Reference proteome</keyword>
<protein>
    <recommendedName>
        <fullName evidence="1">SMP-30/Gluconolactonase/LRE-like region domain-containing protein</fullName>
    </recommendedName>
</protein>
<evidence type="ECO:0000313" key="2">
    <source>
        <dbReference type="EMBL" id="CAK7212908.1"/>
    </source>
</evidence>
<accession>A0ABP0B028</accession>
<feature type="domain" description="SMP-30/Gluconolactonase/LRE-like region" evidence="1">
    <location>
        <begin position="99"/>
        <end position="216"/>
    </location>
</feature>
<sequence>MSTSPFKAYNANFAAITGPAPTLDCLLQVDEFPFAHEAGVFLAATDELLITSNQYPDPVTNVKKVQISRVVLSLDRRTAERHDVDCDAIQMGNGGVNYNNDKEVLFCAQGSMTQPSGLFAMETKPPYNAREVITTFLGRPFNSVNDVVVQRDSGRIWFTDPSYGHEQGYRPRPRLPSQVYCYVPDTDTIRAVADGFGHPNGLCFSPDEKILYLTDTDWIHGDGTTDDSHVSSIVQLLMNRYAFDVVYYSGEPFLTNRRLFAMADTGIPDGIKCDMAGNVYSGCGDGINVWSPGGVLLGKVLVEGGAANFCFGRDGELFILNETRLWRLQLGPGIKGAILGI</sequence>
<proteinExistence type="predicted"/>
<dbReference type="Proteomes" id="UP001642406">
    <property type="component" value="Unassembled WGS sequence"/>
</dbReference>
<evidence type="ECO:0000313" key="3">
    <source>
        <dbReference type="Proteomes" id="UP001642406"/>
    </source>
</evidence>
<dbReference type="Pfam" id="PF08450">
    <property type="entry name" value="SGL"/>
    <property type="match status" value="1"/>
</dbReference>
<dbReference type="SUPFAM" id="SSF63829">
    <property type="entry name" value="Calcium-dependent phosphotriesterase"/>
    <property type="match status" value="1"/>
</dbReference>
<reference evidence="2 3" key="1">
    <citation type="submission" date="2024-01" db="EMBL/GenBank/DDBJ databases">
        <authorList>
            <person name="Allen C."/>
            <person name="Tagirdzhanova G."/>
        </authorList>
    </citation>
    <scope>NUCLEOTIDE SEQUENCE [LARGE SCALE GENOMIC DNA]</scope>
</reference>
<dbReference type="Gene3D" id="2.120.10.30">
    <property type="entry name" value="TolB, C-terminal domain"/>
    <property type="match status" value="1"/>
</dbReference>
<name>A0ABP0B028_9PEZI</name>
<dbReference type="InterPro" id="IPR011042">
    <property type="entry name" value="6-blade_b-propeller_TolB-like"/>
</dbReference>
<organism evidence="2 3">
    <name type="scientific">Sporothrix bragantina</name>
    <dbReference type="NCBI Taxonomy" id="671064"/>
    <lineage>
        <taxon>Eukaryota</taxon>
        <taxon>Fungi</taxon>
        <taxon>Dikarya</taxon>
        <taxon>Ascomycota</taxon>
        <taxon>Pezizomycotina</taxon>
        <taxon>Sordariomycetes</taxon>
        <taxon>Sordariomycetidae</taxon>
        <taxon>Ophiostomatales</taxon>
        <taxon>Ophiostomataceae</taxon>
        <taxon>Sporothrix</taxon>
    </lineage>
</organism>
<comment type="caution">
    <text evidence="2">The sequence shown here is derived from an EMBL/GenBank/DDBJ whole genome shotgun (WGS) entry which is preliminary data.</text>
</comment>
<gene>
    <name evidence="2" type="ORF">SBRCBS47491_001623</name>
</gene>
<dbReference type="PANTHER" id="PTHR47064">
    <property type="entry name" value="PUTATIVE (AFU_ORTHOLOGUE AFUA_1G08990)-RELATED"/>
    <property type="match status" value="1"/>
</dbReference>
<dbReference type="InterPro" id="IPR052988">
    <property type="entry name" value="Oryzine_lactonohydrolase"/>
</dbReference>
<dbReference type="PANTHER" id="PTHR47064:SF2">
    <property type="entry name" value="SMP-30_GLUCONOLACTONASE_LRE-LIKE REGION DOMAIN-CONTAINING PROTEIN-RELATED"/>
    <property type="match status" value="1"/>
</dbReference>
<dbReference type="EMBL" id="CAWUHC010000009">
    <property type="protein sequence ID" value="CAK7212908.1"/>
    <property type="molecule type" value="Genomic_DNA"/>
</dbReference>